<evidence type="ECO:0000313" key="2">
    <source>
        <dbReference type="EMBL" id="KAJ1373134.1"/>
    </source>
</evidence>
<sequence length="379" mass="42986">MTEEPQQETGNTTATANVTEPPSSAEVPEKTDEEEMDGEIPEFVELSHHFGSYLAISRLLLGEFGIANMTKEKEDESGDGSNKTVLWIDASYKAEDYKLNVSLLPECQAWQEYWSTTDSDDEEKSVNASDTDDGSHRISEKDLKESELITDEKRLKEDLLSENGTITASRWDMELMREKFYVNLFYLITFSLNPKILSRGQPSEILLPKAVGLLYKEICGDHGRVLWFKDTTDAKKIGITEASPICKPFMEELTPDSETLTALARSLNEYVLNFTLGIVPEEPTPKENETSADNNATESEPITLQERQSEGDYSQRTAFLVVENTDHTRKVEEVGRIMISPAPVVISFPRTEVYTRTPWRENNRIENYDDVYVDYGSQK</sequence>
<feature type="compositionally biased region" description="Polar residues" evidence="1">
    <location>
        <begin position="7"/>
        <end position="22"/>
    </location>
</feature>
<gene>
    <name evidence="2" type="ORF">KIN20_035469</name>
</gene>
<reference evidence="2" key="1">
    <citation type="submission" date="2021-06" db="EMBL/GenBank/DDBJ databases">
        <title>Parelaphostrongylus tenuis whole genome reference sequence.</title>
        <authorList>
            <person name="Garwood T.J."/>
            <person name="Larsen P.A."/>
            <person name="Fountain-Jones N.M."/>
            <person name="Garbe J.R."/>
            <person name="Macchietto M.G."/>
            <person name="Kania S.A."/>
            <person name="Gerhold R.W."/>
            <person name="Richards J.E."/>
            <person name="Wolf T.M."/>
        </authorList>
    </citation>
    <scope>NUCLEOTIDE SEQUENCE</scope>
    <source>
        <strain evidence="2">MNPRO001-30</strain>
        <tissue evidence="2">Meninges</tissue>
    </source>
</reference>
<dbReference type="Proteomes" id="UP001196413">
    <property type="component" value="Unassembled WGS sequence"/>
</dbReference>
<dbReference type="EMBL" id="JAHQIW010007233">
    <property type="protein sequence ID" value="KAJ1373134.1"/>
    <property type="molecule type" value="Genomic_DNA"/>
</dbReference>
<proteinExistence type="predicted"/>
<feature type="region of interest" description="Disordered" evidence="1">
    <location>
        <begin position="115"/>
        <end position="142"/>
    </location>
</feature>
<protein>
    <submittedName>
        <fullName evidence="2">Uncharacterized protein</fullName>
    </submittedName>
</protein>
<feature type="region of interest" description="Disordered" evidence="1">
    <location>
        <begin position="280"/>
        <end position="311"/>
    </location>
</feature>
<keyword evidence="3" id="KW-1185">Reference proteome</keyword>
<accession>A0AAD5RBG7</accession>
<dbReference type="AlphaFoldDB" id="A0AAD5RBG7"/>
<feature type="compositionally biased region" description="Polar residues" evidence="1">
    <location>
        <begin position="291"/>
        <end position="311"/>
    </location>
</feature>
<evidence type="ECO:0000256" key="1">
    <source>
        <dbReference type="SAM" id="MobiDB-lite"/>
    </source>
</evidence>
<evidence type="ECO:0000313" key="3">
    <source>
        <dbReference type="Proteomes" id="UP001196413"/>
    </source>
</evidence>
<feature type="region of interest" description="Disordered" evidence="1">
    <location>
        <begin position="1"/>
        <end position="37"/>
    </location>
</feature>
<feature type="compositionally biased region" description="Basic and acidic residues" evidence="1">
    <location>
        <begin position="133"/>
        <end position="142"/>
    </location>
</feature>
<organism evidence="2 3">
    <name type="scientific">Parelaphostrongylus tenuis</name>
    <name type="common">Meningeal worm</name>
    <dbReference type="NCBI Taxonomy" id="148309"/>
    <lineage>
        <taxon>Eukaryota</taxon>
        <taxon>Metazoa</taxon>
        <taxon>Ecdysozoa</taxon>
        <taxon>Nematoda</taxon>
        <taxon>Chromadorea</taxon>
        <taxon>Rhabditida</taxon>
        <taxon>Rhabditina</taxon>
        <taxon>Rhabditomorpha</taxon>
        <taxon>Strongyloidea</taxon>
        <taxon>Metastrongylidae</taxon>
        <taxon>Parelaphostrongylus</taxon>
    </lineage>
</organism>
<name>A0AAD5RBG7_PARTN</name>
<comment type="caution">
    <text evidence="2">The sequence shown here is derived from an EMBL/GenBank/DDBJ whole genome shotgun (WGS) entry which is preliminary data.</text>
</comment>